<dbReference type="Pfam" id="PF13155">
    <property type="entry name" value="Toprim_2"/>
    <property type="match status" value="1"/>
</dbReference>
<dbReference type="PROSITE" id="PS50880">
    <property type="entry name" value="TOPRIM"/>
    <property type="match status" value="1"/>
</dbReference>
<sequence length="902" mass="103710">MEYDLTPKIISCLKDKFKMSATGDYLRGYCPDCGKKTLWTWPDNPGNVQCDRINKCGYSEPTFEIFPELFEKLNEKYPATEIDPNATAKAYLSLIRGFELSQLSGLFEQGDYWHQYGNRGTATVRFYLDDAKTMMWERLIDDVTITLEDGSKESRNKNFKGTFKGHWWKPSSLEILEGDEVWLVEGIFDAIALIQNGIKAVAIMSSGTWPSESIKPYLGKNITWIIATDNDYAGRKALEKHSNTLREMDENVAAALSSDNDKKADWNDLHKASKLTEQHLNKYRYLGNLALAQSANEKAQIMWERNPERGHFIFSFRNRTYAASINKEEYGKVAMAYWANRESLDPMALSQKDVEELREKSTDNIRKECDKTAFSQAVKMREIATFGIDYLYFQQPDNGEDGQYFFRFMLANHGQERQIAFTHKTISASSDFKKSAMRIPGALFTGTAADLDWLYREWTRYNIKEVRTLDFVGYDKPSKTYVFNNFAVEGNKVRKLNSQSFFELKKQGIKTTVDIKQTLSQKENTDWVPDFKTAFGTKGLVALSWWFGCLFVEQVRDEYSSYPFFELVGEAASGKSSLVDFMWKLYGKDGESFNPNSSTLAGRTRKMAEVSNLPVVFNETDNENDDKNNHVKRFNWDEQKDLFEGEFGRVTGIKSQDNSTKKPAFKAGLMIVQNIHVMASEAIMTRITSLIFDTSHHSPQGYSAAGRLNRMPISEVNGFILNAVQYADQILKAFKESFARHQKTLTNNTDIKLNRIVDNHAKVMAFADCIAVLYPQITEHDIASVHTMLMNMATQRQQSLNEDSQVVQQFWSQFDYLDTKKGSGGYAVSIEHQMNHSTTPDRQIAINLEHFHSQCKIHNLPFMEPKELRRQLTTSKKREYLENKPVNSRLESRSVRCWIFKR</sequence>
<evidence type="ECO:0000313" key="2">
    <source>
        <dbReference type="EMBL" id="AWX99542.1"/>
    </source>
</evidence>
<dbReference type="AlphaFoldDB" id="A0A2Z4PQ01"/>
<protein>
    <recommendedName>
        <fullName evidence="1">Toprim domain-containing protein</fullName>
    </recommendedName>
</protein>
<dbReference type="Gene3D" id="3.40.1360.10">
    <property type="match status" value="1"/>
</dbReference>
<organism evidence="2 3">
    <name type="scientific">Marinomonas primoryensis</name>
    <dbReference type="NCBI Taxonomy" id="178399"/>
    <lineage>
        <taxon>Bacteria</taxon>
        <taxon>Pseudomonadati</taxon>
        <taxon>Pseudomonadota</taxon>
        <taxon>Gammaproteobacteria</taxon>
        <taxon>Oceanospirillales</taxon>
        <taxon>Oceanospirillaceae</taxon>
        <taxon>Marinomonas</taxon>
    </lineage>
</organism>
<dbReference type="SUPFAM" id="SSF56731">
    <property type="entry name" value="DNA primase core"/>
    <property type="match status" value="1"/>
</dbReference>
<dbReference type="InterPro" id="IPR006171">
    <property type="entry name" value="TOPRIM_dom"/>
</dbReference>
<reference evidence="2 3" key="1">
    <citation type="submission" date="2016-06" db="EMBL/GenBank/DDBJ databases">
        <title>The sequenced genome of the ice-adhering bacterium Marinomonas primoryensis, from Antarctica.</title>
        <authorList>
            <person name="Graham L."/>
            <person name="Vance T.D.R."/>
            <person name="Davies P.L."/>
        </authorList>
    </citation>
    <scope>NUCLEOTIDE SEQUENCE [LARGE SCALE GENOMIC DNA]</scope>
    <source>
        <strain evidence="2 3">AceL</strain>
    </source>
</reference>
<gene>
    <name evidence="2" type="ORF">A8139_05685</name>
</gene>
<evidence type="ECO:0000313" key="3">
    <source>
        <dbReference type="Proteomes" id="UP000249898"/>
    </source>
</evidence>
<dbReference type="OrthoDB" id="5618772at2"/>
<evidence type="ECO:0000259" key="1">
    <source>
        <dbReference type="PROSITE" id="PS50880"/>
    </source>
</evidence>
<dbReference type="RefSeq" id="WP_112136368.1">
    <property type="nucleotide sequence ID" value="NZ_CP016181.1"/>
</dbReference>
<dbReference type="Proteomes" id="UP000249898">
    <property type="component" value="Chromosome"/>
</dbReference>
<name>A0A2Z4PQ01_9GAMM</name>
<feature type="domain" description="Toprim" evidence="1">
    <location>
        <begin position="179"/>
        <end position="260"/>
    </location>
</feature>
<dbReference type="EMBL" id="CP016181">
    <property type="protein sequence ID" value="AWX99542.1"/>
    <property type="molecule type" value="Genomic_DNA"/>
</dbReference>
<dbReference type="InterPro" id="IPR034154">
    <property type="entry name" value="TOPRIM_DnaG/twinkle"/>
</dbReference>
<dbReference type="CDD" id="cd01029">
    <property type="entry name" value="TOPRIM_primases"/>
    <property type="match status" value="1"/>
</dbReference>
<proteinExistence type="predicted"/>
<accession>A0A2Z4PQ01</accession>